<proteinExistence type="predicted"/>
<dbReference type="InterPro" id="IPR038375">
    <property type="entry name" value="NDUFAF7_sf"/>
</dbReference>
<reference evidence="4" key="1">
    <citation type="submission" date="2017-06" db="EMBL/GenBank/DDBJ databases">
        <authorList>
            <person name="Cremers G."/>
        </authorList>
    </citation>
    <scope>NUCLEOTIDE SEQUENCE [LARGE SCALE GENOMIC DNA]</scope>
</reference>
<keyword evidence="2" id="KW-0808">Transferase</keyword>
<sequence length="228" mass="26156">MQELSGMTGCVFSNELVDAFPVHQVIMGEELMEVFVDYRDGFREVLRPASTELKEYFADLGVALPQGYRTEVNLDAIKWIQEIASLLNKGFVLTIDYGYPSSELYQEYRSSGTLMCYYQHTVNDNPCEHIGEQDITSHVNFSALGHWGRKSGLELCGFTDQAHFLLGLGVEEYLKKLHESDAKNYLKKMLQVKTLIMEMGETFKILIQKKEIESKELSGLKFQSRWKI</sequence>
<dbReference type="SUPFAM" id="SSF53335">
    <property type="entry name" value="S-adenosyl-L-methionine-dependent methyltransferases"/>
    <property type="match status" value="1"/>
</dbReference>
<dbReference type="EMBL" id="FZMP01000011">
    <property type="protein sequence ID" value="SNQ59163.1"/>
    <property type="molecule type" value="Genomic_DNA"/>
</dbReference>
<keyword evidence="4" id="KW-1185">Reference proteome</keyword>
<dbReference type="Gene3D" id="3.40.50.12710">
    <property type="match status" value="1"/>
</dbReference>
<name>A0A284VIR3_9EURY</name>
<dbReference type="AlphaFoldDB" id="A0A284VIR3"/>
<dbReference type="GO" id="GO:0035243">
    <property type="term" value="F:protein-arginine omega-N symmetric methyltransferase activity"/>
    <property type="evidence" value="ECO:0007669"/>
    <property type="project" value="TreeGrafter"/>
</dbReference>
<dbReference type="PANTHER" id="PTHR12049">
    <property type="entry name" value="PROTEIN ARGININE METHYLTRANSFERASE NDUFAF7, MITOCHONDRIAL"/>
    <property type="match status" value="1"/>
</dbReference>
<dbReference type="GO" id="GO:0032259">
    <property type="term" value="P:methylation"/>
    <property type="evidence" value="ECO:0007669"/>
    <property type="project" value="UniProtKB-KW"/>
</dbReference>
<keyword evidence="1" id="KW-0489">Methyltransferase</keyword>
<gene>
    <name evidence="3" type="ORF">MNV_1080016</name>
</gene>
<dbReference type="PANTHER" id="PTHR12049:SF7">
    <property type="entry name" value="PROTEIN ARGININE METHYLTRANSFERASE NDUFAF7, MITOCHONDRIAL"/>
    <property type="match status" value="1"/>
</dbReference>
<dbReference type="Pfam" id="PF02636">
    <property type="entry name" value="Methyltransf_28"/>
    <property type="match status" value="1"/>
</dbReference>
<dbReference type="InterPro" id="IPR003788">
    <property type="entry name" value="NDUFAF7"/>
</dbReference>
<evidence type="ECO:0008006" key="5">
    <source>
        <dbReference type="Google" id="ProtNLM"/>
    </source>
</evidence>
<evidence type="ECO:0000256" key="2">
    <source>
        <dbReference type="ARBA" id="ARBA00022679"/>
    </source>
</evidence>
<dbReference type="InterPro" id="IPR029063">
    <property type="entry name" value="SAM-dependent_MTases_sf"/>
</dbReference>
<protein>
    <recommendedName>
        <fullName evidence="5">SAM-dependent methyltransferase</fullName>
    </recommendedName>
</protein>
<organism evidence="3 4">
    <name type="scientific">Candidatus Methanoperedens nitratireducens</name>
    <dbReference type="NCBI Taxonomy" id="1392998"/>
    <lineage>
        <taxon>Archaea</taxon>
        <taxon>Methanobacteriati</taxon>
        <taxon>Methanobacteriota</taxon>
        <taxon>Stenosarchaea group</taxon>
        <taxon>Methanomicrobia</taxon>
        <taxon>Methanosarcinales</taxon>
        <taxon>ANME-2 cluster</taxon>
        <taxon>Candidatus Methanoperedentaceae</taxon>
        <taxon>Candidatus Methanoperedens</taxon>
    </lineage>
</organism>
<accession>A0A284VIR3</accession>
<evidence type="ECO:0000313" key="4">
    <source>
        <dbReference type="Proteomes" id="UP000218615"/>
    </source>
</evidence>
<evidence type="ECO:0000313" key="3">
    <source>
        <dbReference type="EMBL" id="SNQ59163.1"/>
    </source>
</evidence>
<dbReference type="Proteomes" id="UP000218615">
    <property type="component" value="Unassembled WGS sequence"/>
</dbReference>
<evidence type="ECO:0000256" key="1">
    <source>
        <dbReference type="ARBA" id="ARBA00022603"/>
    </source>
</evidence>